<dbReference type="InterPro" id="IPR007060">
    <property type="entry name" value="FtsL/DivIC"/>
</dbReference>
<gene>
    <name evidence="2" type="ORF">RQX22_01525</name>
</gene>
<keyword evidence="3" id="KW-1185">Reference proteome</keyword>
<sequence>MAIGRNTGQLIKKAALPALAILIIANFVGYAIVGTNGIMSWGDYRRLKEERSIELAHLEAEKARLAHRADLLDPKRADPDLADEMIRSELGLVRPDEVIIQLDD</sequence>
<organism evidence="2 3">
    <name type="scientific">Sphingosinicella rhizophila</name>
    <dbReference type="NCBI Taxonomy" id="3050082"/>
    <lineage>
        <taxon>Bacteria</taxon>
        <taxon>Pseudomonadati</taxon>
        <taxon>Pseudomonadota</taxon>
        <taxon>Alphaproteobacteria</taxon>
        <taxon>Sphingomonadales</taxon>
        <taxon>Sphingosinicellaceae</taxon>
        <taxon>Sphingosinicella</taxon>
    </lineage>
</organism>
<proteinExistence type="predicted"/>
<evidence type="ECO:0000313" key="3">
    <source>
        <dbReference type="Proteomes" id="UP001259572"/>
    </source>
</evidence>
<accession>A0ABU3Q2N1</accession>
<protein>
    <submittedName>
        <fullName evidence="2">Septum formation initiator family protein</fullName>
    </submittedName>
</protein>
<evidence type="ECO:0000256" key="1">
    <source>
        <dbReference type="SAM" id="Phobius"/>
    </source>
</evidence>
<name>A0ABU3Q2N1_9SPHN</name>
<dbReference type="Proteomes" id="UP001259572">
    <property type="component" value="Unassembled WGS sequence"/>
</dbReference>
<keyword evidence="1" id="KW-0812">Transmembrane</keyword>
<keyword evidence="1" id="KW-0472">Membrane</keyword>
<feature type="transmembrane region" description="Helical" evidence="1">
    <location>
        <begin position="14"/>
        <end position="38"/>
    </location>
</feature>
<comment type="caution">
    <text evidence="2">The sequence shown here is derived from an EMBL/GenBank/DDBJ whole genome shotgun (WGS) entry which is preliminary data.</text>
</comment>
<dbReference type="Pfam" id="PF04977">
    <property type="entry name" value="DivIC"/>
    <property type="match status" value="1"/>
</dbReference>
<evidence type="ECO:0000313" key="2">
    <source>
        <dbReference type="EMBL" id="MDT9597629.1"/>
    </source>
</evidence>
<dbReference type="RefSeq" id="WP_315723001.1">
    <property type="nucleotide sequence ID" value="NZ_JAVUPU010000001.1"/>
</dbReference>
<keyword evidence="1" id="KW-1133">Transmembrane helix</keyword>
<reference evidence="2 3" key="1">
    <citation type="submission" date="2023-05" db="EMBL/GenBank/DDBJ databases">
        <authorList>
            <person name="Guo Y."/>
        </authorList>
    </citation>
    <scope>NUCLEOTIDE SEQUENCE [LARGE SCALE GENOMIC DNA]</scope>
    <source>
        <strain evidence="2 3">GR2756</strain>
    </source>
</reference>
<dbReference type="EMBL" id="JAVUPU010000001">
    <property type="protein sequence ID" value="MDT9597629.1"/>
    <property type="molecule type" value="Genomic_DNA"/>
</dbReference>